<evidence type="ECO:0000313" key="3">
    <source>
        <dbReference type="Proteomes" id="UP000180246"/>
    </source>
</evidence>
<feature type="transmembrane region" description="Helical" evidence="1">
    <location>
        <begin position="49"/>
        <end position="70"/>
    </location>
</feature>
<dbReference type="RefSeq" id="WP_143054494.1">
    <property type="nucleotide sequence ID" value="NZ_JRYB01000001.1"/>
</dbReference>
<dbReference type="EMBL" id="JRYB01000001">
    <property type="protein sequence ID" value="OIJ39929.1"/>
    <property type="molecule type" value="Genomic_DNA"/>
</dbReference>
<feature type="transmembrane region" description="Helical" evidence="1">
    <location>
        <begin position="108"/>
        <end position="126"/>
    </location>
</feature>
<dbReference type="AlphaFoldDB" id="A0A1S2N4C2"/>
<feature type="transmembrane region" description="Helical" evidence="1">
    <location>
        <begin position="208"/>
        <end position="235"/>
    </location>
</feature>
<keyword evidence="1" id="KW-1133">Transmembrane helix</keyword>
<accession>A0A1S2N4C2</accession>
<feature type="transmembrane region" description="Helical" evidence="1">
    <location>
        <begin position="18"/>
        <end position="37"/>
    </location>
</feature>
<comment type="caution">
    <text evidence="2">The sequence shown here is derived from an EMBL/GenBank/DDBJ whole genome shotgun (WGS) entry which is preliminary data.</text>
</comment>
<name>A0A1S2N4C2_9BURK</name>
<keyword evidence="1" id="KW-0812">Transmembrane</keyword>
<keyword evidence="1" id="KW-0472">Membrane</keyword>
<protein>
    <submittedName>
        <fullName evidence="2">Putative membrane protein</fullName>
    </submittedName>
</protein>
<gene>
    <name evidence="2" type="ORF">LO55_2031</name>
</gene>
<feature type="transmembrane region" description="Helical" evidence="1">
    <location>
        <begin position="82"/>
        <end position="102"/>
    </location>
</feature>
<reference evidence="2 3" key="1">
    <citation type="submission" date="2014-10" db="EMBL/GenBank/DDBJ databases">
        <authorList>
            <person name="Seo M.-J."/>
            <person name="Seok Y.J."/>
            <person name="Cha I.-T."/>
        </authorList>
    </citation>
    <scope>NUCLEOTIDE SEQUENCE [LARGE SCALE GENOMIC DNA]</scope>
    <source>
        <strain evidence="2 3">NEU</strain>
    </source>
</reference>
<feature type="transmembrane region" description="Helical" evidence="1">
    <location>
        <begin position="178"/>
        <end position="196"/>
    </location>
</feature>
<sequence length="272" mass="31355">MRNLDQINLALLSPSRTAVWTSIFPLFSGLFSLALAGQTLPGPLWGNPFQIAGLVVFSAACLGFLVPWIFKWDWQAKFFGVSFIFLGTLSMICIVPFLLLVFYGELWWVFRFLIFFLYFSMHVVWCRRFFVFYRGIADSNELFSMLYVEDEDAVYYLQEVDRYLIEKVFKFRQIPSDLFVAVPMVIALSTCLAIEFVREVVGLSFVHIFMAIAGLPISLMCFGIAAKAVLVFYYYPIKIRSRTGKRVYVDMNTLPDNLGGTMRKWKGANLRK</sequence>
<dbReference type="Proteomes" id="UP000180246">
    <property type="component" value="Unassembled WGS sequence"/>
</dbReference>
<evidence type="ECO:0000256" key="1">
    <source>
        <dbReference type="SAM" id="Phobius"/>
    </source>
</evidence>
<evidence type="ECO:0000313" key="2">
    <source>
        <dbReference type="EMBL" id="OIJ39929.1"/>
    </source>
</evidence>
<proteinExistence type="predicted"/>
<organism evidence="2 3">
    <name type="scientific">Massilia timonae</name>
    <dbReference type="NCBI Taxonomy" id="47229"/>
    <lineage>
        <taxon>Bacteria</taxon>
        <taxon>Pseudomonadati</taxon>
        <taxon>Pseudomonadota</taxon>
        <taxon>Betaproteobacteria</taxon>
        <taxon>Burkholderiales</taxon>
        <taxon>Oxalobacteraceae</taxon>
        <taxon>Telluria group</taxon>
        <taxon>Massilia</taxon>
    </lineage>
</organism>